<dbReference type="EMBL" id="JBFAQK010000075">
    <property type="protein sequence ID" value="MEV4685312.1"/>
    <property type="molecule type" value="Genomic_DNA"/>
</dbReference>
<accession>A0ABV3I432</accession>
<organism evidence="1 2">
    <name type="scientific">Streptomyces kurssanovii</name>
    <dbReference type="NCBI Taxonomy" id="67312"/>
    <lineage>
        <taxon>Bacteria</taxon>
        <taxon>Bacillati</taxon>
        <taxon>Actinomycetota</taxon>
        <taxon>Actinomycetes</taxon>
        <taxon>Kitasatosporales</taxon>
        <taxon>Streptomycetaceae</taxon>
        <taxon>Streptomyces</taxon>
    </lineage>
</organism>
<dbReference type="Proteomes" id="UP001552521">
    <property type="component" value="Unassembled WGS sequence"/>
</dbReference>
<proteinExistence type="predicted"/>
<keyword evidence="2" id="KW-1185">Reference proteome</keyword>
<name>A0ABV3I432_9ACTN</name>
<gene>
    <name evidence="1" type="ORF">AB0K36_31600</name>
</gene>
<dbReference type="RefSeq" id="WP_364600777.1">
    <property type="nucleotide sequence ID" value="NZ_JBFAQK010000075.1"/>
</dbReference>
<reference evidence="1 2" key="1">
    <citation type="submission" date="2024-06" db="EMBL/GenBank/DDBJ databases">
        <title>The Natural Products Discovery Center: Release of the First 8490 Sequenced Strains for Exploring Actinobacteria Biosynthetic Diversity.</title>
        <authorList>
            <person name="Kalkreuter E."/>
            <person name="Kautsar S.A."/>
            <person name="Yang D."/>
            <person name="Bader C.D."/>
            <person name="Teijaro C.N."/>
            <person name="Fluegel L."/>
            <person name="Davis C.M."/>
            <person name="Simpson J.R."/>
            <person name="Lauterbach L."/>
            <person name="Steele A.D."/>
            <person name="Gui C."/>
            <person name="Meng S."/>
            <person name="Li G."/>
            <person name="Viehrig K."/>
            <person name="Ye F."/>
            <person name="Su P."/>
            <person name="Kiefer A.F."/>
            <person name="Nichols A."/>
            <person name="Cepeda A.J."/>
            <person name="Yan W."/>
            <person name="Fan B."/>
            <person name="Jiang Y."/>
            <person name="Adhikari A."/>
            <person name="Zheng C.-J."/>
            <person name="Schuster L."/>
            <person name="Cowan T.M."/>
            <person name="Smanski M.J."/>
            <person name="Chevrette M.G."/>
            <person name="De Carvalho L.P.S."/>
            <person name="Shen B."/>
        </authorList>
    </citation>
    <scope>NUCLEOTIDE SEQUENCE [LARGE SCALE GENOMIC DNA]</scope>
    <source>
        <strain evidence="1 2">NPDC049344</strain>
    </source>
</reference>
<evidence type="ECO:0000313" key="1">
    <source>
        <dbReference type="EMBL" id="MEV4685312.1"/>
    </source>
</evidence>
<protein>
    <submittedName>
        <fullName evidence="1">Uncharacterized protein</fullName>
    </submittedName>
</protein>
<evidence type="ECO:0000313" key="2">
    <source>
        <dbReference type="Proteomes" id="UP001552521"/>
    </source>
</evidence>
<comment type="caution">
    <text evidence="1">The sequence shown here is derived from an EMBL/GenBank/DDBJ whole genome shotgun (WGS) entry which is preliminary data.</text>
</comment>
<sequence length="307" mass="33603">MEQLHTVPTISGGIRPRAQLRPVHYSVTNGRTLNFAVAVPGRQVASAALLLIHRTSREQVPLELEPQHDGTLLLTATVPLRHRDAQEPANRGPALGTGIWRLAVLITTADGQTHRTKVTAPAPPELSDGPTLPYSPSPTSGAWFRPVRSVDGFALLKVRSPRPHAELSSFDLRWDRVTVHGRLIGCAPSEASGTVEAVVRRGNQKTVTTRPKWQGDRFTFDVPLAKMGGGTARTWDMYLRLGRSRLRIARRLTDVRHPRQVHRTPFRIVALDNGSLLRVHAHLTAAGALSVSCAELVPAPRSTEEVA</sequence>